<protein>
    <submittedName>
        <fullName evidence="1">Uncharacterized protein</fullName>
    </submittedName>
</protein>
<dbReference type="EMBL" id="JAMQOL010000031">
    <property type="protein sequence ID" value="MCM4080418.1"/>
    <property type="molecule type" value="Genomic_DNA"/>
</dbReference>
<evidence type="ECO:0000313" key="1">
    <source>
        <dbReference type="EMBL" id="MCM4080418.1"/>
    </source>
</evidence>
<accession>A0ABT0Y4H9</accession>
<proteinExistence type="predicted"/>
<keyword evidence="2" id="KW-1185">Reference proteome</keyword>
<dbReference type="Proteomes" id="UP001523216">
    <property type="component" value="Unassembled WGS sequence"/>
</dbReference>
<reference evidence="1 2" key="1">
    <citation type="submission" date="2022-06" db="EMBL/GenBank/DDBJ databases">
        <title>Actinoplanes abujensis sp. nov., isolated from Nigerian arid soil.</title>
        <authorList>
            <person name="Ding P."/>
        </authorList>
    </citation>
    <scope>NUCLEOTIDE SEQUENCE [LARGE SCALE GENOMIC DNA]</scope>
    <source>
        <strain evidence="2">TRM88002</strain>
    </source>
</reference>
<gene>
    <name evidence="1" type="ORF">LXN57_22815</name>
</gene>
<dbReference type="RefSeq" id="WP_251800208.1">
    <property type="nucleotide sequence ID" value="NZ_JAMQOL010000031.1"/>
</dbReference>
<organism evidence="1 2">
    <name type="scientific">Paractinoplanes hotanensis</name>
    <dbReference type="NCBI Taxonomy" id="2906497"/>
    <lineage>
        <taxon>Bacteria</taxon>
        <taxon>Bacillati</taxon>
        <taxon>Actinomycetota</taxon>
        <taxon>Actinomycetes</taxon>
        <taxon>Micromonosporales</taxon>
        <taxon>Micromonosporaceae</taxon>
        <taxon>Paractinoplanes</taxon>
    </lineage>
</organism>
<comment type="caution">
    <text evidence="1">The sequence shown here is derived from an EMBL/GenBank/DDBJ whole genome shotgun (WGS) entry which is preliminary data.</text>
</comment>
<name>A0ABT0Y4H9_9ACTN</name>
<sequence length="60" mass="6663">MTDDTNTDVWAKARREISRAAYIAELPSLSDVAEFLADEEHYAATGSLDCTCPNCPRSKR</sequence>
<evidence type="ECO:0000313" key="2">
    <source>
        <dbReference type="Proteomes" id="UP001523216"/>
    </source>
</evidence>